<evidence type="ECO:0000313" key="6">
    <source>
        <dbReference type="Proteomes" id="UP001379235"/>
    </source>
</evidence>
<name>A0ABU8S3Y9_9SPHN</name>
<dbReference type="PANTHER" id="PTHR35861:SF1">
    <property type="entry name" value="PHAGE TAIL SHEATH PROTEIN"/>
    <property type="match status" value="1"/>
</dbReference>
<evidence type="ECO:0000259" key="4">
    <source>
        <dbReference type="Pfam" id="PF22671"/>
    </source>
</evidence>
<dbReference type="Pfam" id="PF17482">
    <property type="entry name" value="Phage_sheath_1C"/>
    <property type="match status" value="1"/>
</dbReference>
<keyword evidence="6" id="KW-1185">Reference proteome</keyword>
<feature type="domain" description="Tail sheath protein C-terminal" evidence="3">
    <location>
        <begin position="261"/>
        <end position="362"/>
    </location>
</feature>
<organism evidence="5 6">
    <name type="scientific">Novosphingobium aquae</name>
    <dbReference type="NCBI Taxonomy" id="3133435"/>
    <lineage>
        <taxon>Bacteria</taxon>
        <taxon>Pseudomonadati</taxon>
        <taxon>Pseudomonadota</taxon>
        <taxon>Alphaproteobacteria</taxon>
        <taxon>Sphingomonadales</taxon>
        <taxon>Sphingomonadaceae</taxon>
        <taxon>Novosphingobium</taxon>
    </lineage>
</organism>
<gene>
    <name evidence="5" type="ORF">WG900_01930</name>
</gene>
<evidence type="ECO:0000256" key="1">
    <source>
        <dbReference type="ARBA" id="ARBA00008005"/>
    </source>
</evidence>
<dbReference type="EMBL" id="JBBHJY010000001">
    <property type="protein sequence ID" value="MEJ6008670.1"/>
    <property type="molecule type" value="Genomic_DNA"/>
</dbReference>
<dbReference type="InterPro" id="IPR054564">
    <property type="entry name" value="Gp18_domIII_N"/>
</dbReference>
<dbReference type="Pfam" id="PF22671">
    <property type="entry name" value="Gp18_domIII_N"/>
    <property type="match status" value="1"/>
</dbReference>
<sequence length="374" mass="39129">MHGIKVNELTTGTRALKAASTSIIGLVATAGAAVGAPTVALDAAFPVGALTLITNIRAAIETAGTTGTLKAALEAIADQGSPVVVVSRVAVDVDPEDQAVLVEAGVEALLGAQSQLGVTPRILGAPALDVQAVATALAATARKLRGMAYAAAIGADVAAATDYRENFGARELMLLWPATDAAFAGDAVARALGLRSRIDTDMGWHKTLSNVAVDGITGLDVPIFFDINSDDNDAALLNAGDVTTIIRQDGFRFWGNRTCSDEPLFAFESAVRTAQVLQDEMASGLLWAIDKPLTAVLIRDIIETINANFRRLIGQGRLIGAKAWYDSALNTEADLAAGKLVIDYDFTPCSPLESLSLNQRITDRYYASFADLVG</sequence>
<reference evidence="5 6" key="1">
    <citation type="submission" date="2024-03" db="EMBL/GenBank/DDBJ databases">
        <authorList>
            <person name="Jo J.-H."/>
        </authorList>
    </citation>
    <scope>NUCLEOTIDE SEQUENCE [LARGE SCALE GENOMIC DNA]</scope>
    <source>
        <strain evidence="5 6">AS3R-12</strain>
    </source>
</reference>
<dbReference type="InterPro" id="IPR020287">
    <property type="entry name" value="Tail_sheath_C"/>
</dbReference>
<dbReference type="InterPro" id="IPR052042">
    <property type="entry name" value="Tail_sheath_structural"/>
</dbReference>
<dbReference type="Proteomes" id="UP001379235">
    <property type="component" value="Unassembled WGS sequence"/>
</dbReference>
<evidence type="ECO:0000259" key="3">
    <source>
        <dbReference type="Pfam" id="PF17482"/>
    </source>
</evidence>
<comment type="caution">
    <text evidence="5">The sequence shown here is derived from an EMBL/GenBank/DDBJ whole genome shotgun (WGS) entry which is preliminary data.</text>
</comment>
<evidence type="ECO:0000259" key="2">
    <source>
        <dbReference type="Pfam" id="PF04984"/>
    </source>
</evidence>
<dbReference type="InterPro" id="IPR035089">
    <property type="entry name" value="Phage_sheath_subtilisin"/>
</dbReference>
<accession>A0ABU8S3Y9</accession>
<comment type="similarity">
    <text evidence="1">Belongs to the myoviridae tail sheath protein family.</text>
</comment>
<dbReference type="PANTHER" id="PTHR35861">
    <property type="match status" value="1"/>
</dbReference>
<feature type="domain" description="Tail sheath protein Gp18-like" evidence="4">
    <location>
        <begin position="23"/>
        <end position="89"/>
    </location>
</feature>
<evidence type="ECO:0000313" key="5">
    <source>
        <dbReference type="EMBL" id="MEJ6008670.1"/>
    </source>
</evidence>
<proteinExistence type="inferred from homology"/>
<protein>
    <submittedName>
        <fullName evidence="5">Phage tail sheath subtilisin-like domain-containing protein</fullName>
    </submittedName>
</protein>
<dbReference type="Pfam" id="PF04984">
    <property type="entry name" value="Phage_sheath_1"/>
    <property type="match status" value="1"/>
</dbReference>
<feature type="domain" description="Tail sheath protein subtilisin-like" evidence="2">
    <location>
        <begin position="108"/>
        <end position="259"/>
    </location>
</feature>
<dbReference type="RefSeq" id="WP_339964272.1">
    <property type="nucleotide sequence ID" value="NZ_JBBHJY010000001.1"/>
</dbReference>